<dbReference type="PATRIC" id="fig|1265819.5.peg.2879"/>
<reference evidence="1 2" key="1">
    <citation type="journal article" date="2014" name="Int. J. Syst. Evol. Microbiol.">
        <title>Listeria floridensis sp. nov., Listeria aquatica sp. nov., Listeria cornellensis sp. nov., Listeria riparia sp. nov. and Listeria grandensis sp. nov., from agricultural and natural environments.</title>
        <authorList>
            <person name="den Bakker H.C."/>
            <person name="Warchocki S."/>
            <person name="Wright E.M."/>
            <person name="Allred A.F."/>
            <person name="Ahlstrom C."/>
            <person name="Manuel C.S."/>
            <person name="Stasiewicz M.J."/>
            <person name="Burrell A."/>
            <person name="Roof S."/>
            <person name="Strawn L."/>
            <person name="Fortes E.D."/>
            <person name="Nightingale K.K."/>
            <person name="Kephart D."/>
            <person name="Wiedmann M."/>
        </authorList>
    </citation>
    <scope>NUCLEOTIDE SEQUENCE [LARGE SCALE GENOMIC DNA]</scope>
    <source>
        <strain evidence="2">FSL F6-971</strain>
    </source>
</reference>
<keyword evidence="1" id="KW-0067">ATP-binding</keyword>
<dbReference type="GO" id="GO:0005524">
    <property type="term" value="F:ATP binding"/>
    <property type="evidence" value="ECO:0007669"/>
    <property type="project" value="UniProtKB-KW"/>
</dbReference>
<accession>W7BCA5</accession>
<sequence>MGLILKNNKNPSLYVPDNLMLTEDFLVKAEKLDYHIKHNKSLVKNQIETEFSPILYSKVLSKINQDNVLLTEAQVELKKDDSFYDFLAANKLYAQKILIKGYEPEILNAEVNQYSSSLTLIKKSTALYMFAFSRAINFIVYIRG</sequence>
<proteinExistence type="predicted"/>
<keyword evidence="2" id="KW-1185">Reference proteome</keyword>
<protein>
    <submittedName>
        <fullName evidence="1">ABC transporter ATP-binding protein</fullName>
    </submittedName>
</protein>
<name>W7BCA5_9LIST</name>
<evidence type="ECO:0000313" key="1">
    <source>
        <dbReference type="EMBL" id="EUJ20616.1"/>
    </source>
</evidence>
<dbReference type="EMBL" id="AODD01000029">
    <property type="protein sequence ID" value="EUJ20616.1"/>
    <property type="molecule type" value="Genomic_DNA"/>
</dbReference>
<keyword evidence="1" id="KW-0547">Nucleotide-binding</keyword>
<dbReference type="STRING" id="1265819.PGRAN_14417"/>
<evidence type="ECO:0000313" key="2">
    <source>
        <dbReference type="Proteomes" id="UP000019253"/>
    </source>
</evidence>
<comment type="caution">
    <text evidence="1">The sequence shown here is derived from an EMBL/GenBank/DDBJ whole genome shotgun (WGS) entry which is preliminary data.</text>
</comment>
<gene>
    <name evidence="1" type="ORF">PGRAN_14417</name>
</gene>
<dbReference type="Proteomes" id="UP000019253">
    <property type="component" value="Unassembled WGS sequence"/>
</dbReference>
<organism evidence="1 2">
    <name type="scientific">Listeria grandensis FSL F6-0971</name>
    <dbReference type="NCBI Taxonomy" id="1265819"/>
    <lineage>
        <taxon>Bacteria</taxon>
        <taxon>Bacillati</taxon>
        <taxon>Bacillota</taxon>
        <taxon>Bacilli</taxon>
        <taxon>Bacillales</taxon>
        <taxon>Listeriaceae</taxon>
        <taxon>Listeria</taxon>
    </lineage>
</organism>
<dbReference type="AlphaFoldDB" id="W7BCA5"/>